<evidence type="ECO:0000313" key="2">
    <source>
        <dbReference type="Proteomes" id="UP000270678"/>
    </source>
</evidence>
<proteinExistence type="predicted"/>
<name>A0A3Q9I912_9BACL</name>
<sequence>MMKKRCLFCDEIVPTKSEGDYDRYLGCSCSPDGSYSLLRDSYESINSLPHPKKRSMLHIVSAYLREQTDRDEAIVLSANDLETIVNAPTIPVTIEDKGIRLLQYLYRHSDRAGESVVIHPLSSNYNLTYSPNLQELVYIIDKLRNEQLIIREGTSFQLTEQGWHEAAASAGGKKLKPCTILIANEENLSIEWQDRILPIIEQYGYLPRLLTHATTGRPDGEKYSQELIADSKLIIADLTGQSPEVYFAAGYAVGLSIPVIWSMNSRDADTLPVKIKEIRPIVWNSAEELISILQQRLS</sequence>
<evidence type="ECO:0000313" key="1">
    <source>
        <dbReference type="EMBL" id="AZS15246.1"/>
    </source>
</evidence>
<dbReference type="AlphaFoldDB" id="A0A3Q9I912"/>
<organism evidence="1 2">
    <name type="scientific">Paenibacillus lutimineralis</name>
    <dbReference type="NCBI Taxonomy" id="2707005"/>
    <lineage>
        <taxon>Bacteria</taxon>
        <taxon>Bacillati</taxon>
        <taxon>Bacillota</taxon>
        <taxon>Bacilli</taxon>
        <taxon>Bacillales</taxon>
        <taxon>Paenibacillaceae</taxon>
        <taxon>Paenibacillus</taxon>
    </lineage>
</organism>
<evidence type="ECO:0008006" key="3">
    <source>
        <dbReference type="Google" id="ProtNLM"/>
    </source>
</evidence>
<keyword evidence="2" id="KW-1185">Reference proteome</keyword>
<dbReference type="OrthoDB" id="284716at2"/>
<accession>A0A3Q9I912</accession>
<dbReference type="EMBL" id="CP034346">
    <property type="protein sequence ID" value="AZS15246.1"/>
    <property type="molecule type" value="Genomic_DNA"/>
</dbReference>
<dbReference type="Proteomes" id="UP000270678">
    <property type="component" value="Chromosome"/>
</dbReference>
<gene>
    <name evidence="1" type="ORF">EI981_12755</name>
</gene>
<protein>
    <recommendedName>
        <fullName evidence="3">Nucleoside 2-deoxyribosyltransferase</fullName>
    </recommendedName>
</protein>
<reference evidence="2" key="1">
    <citation type="submission" date="2018-12" db="EMBL/GenBank/DDBJ databases">
        <title>Complete genome sequence of Paenibacillus sp. MBLB1234.</title>
        <authorList>
            <person name="Nam Y.-D."/>
            <person name="Kang J."/>
            <person name="Chung W.-H."/>
            <person name="Park Y.S."/>
        </authorList>
    </citation>
    <scope>NUCLEOTIDE SEQUENCE [LARGE SCALE GENOMIC DNA]</scope>
    <source>
        <strain evidence="2">MBLB1234</strain>
    </source>
</reference>
<dbReference type="KEGG" id="plut:EI981_12755"/>
<dbReference type="RefSeq" id="WP_126998673.1">
    <property type="nucleotide sequence ID" value="NZ_CP034346.1"/>
</dbReference>